<dbReference type="PANTHER" id="PTHR23513:SF11">
    <property type="entry name" value="STAPHYLOFERRIN A TRANSPORTER"/>
    <property type="match status" value="1"/>
</dbReference>
<keyword evidence="9" id="KW-1185">Reference proteome</keyword>
<dbReference type="RefSeq" id="WP_312889377.1">
    <property type="nucleotide sequence ID" value="NZ_JACCFS010000001.1"/>
</dbReference>
<feature type="transmembrane region" description="Helical" evidence="6">
    <location>
        <begin position="269"/>
        <end position="289"/>
    </location>
</feature>
<feature type="transmembrane region" description="Helical" evidence="6">
    <location>
        <begin position="322"/>
        <end position="341"/>
    </location>
</feature>
<evidence type="ECO:0000256" key="2">
    <source>
        <dbReference type="ARBA" id="ARBA00022475"/>
    </source>
</evidence>
<keyword evidence="3 6" id="KW-0812">Transmembrane</keyword>
<feature type="transmembrane region" description="Helical" evidence="6">
    <location>
        <begin position="362"/>
        <end position="381"/>
    </location>
</feature>
<evidence type="ECO:0000256" key="3">
    <source>
        <dbReference type="ARBA" id="ARBA00022692"/>
    </source>
</evidence>
<evidence type="ECO:0000259" key="7">
    <source>
        <dbReference type="PROSITE" id="PS50850"/>
    </source>
</evidence>
<dbReference type="SUPFAM" id="SSF103473">
    <property type="entry name" value="MFS general substrate transporter"/>
    <property type="match status" value="1"/>
</dbReference>
<feature type="transmembrane region" description="Helical" evidence="6">
    <location>
        <begin position="296"/>
        <end position="316"/>
    </location>
</feature>
<name>A0A7Z0ESQ2_9ACTN</name>
<dbReference type="InterPro" id="IPR020846">
    <property type="entry name" value="MFS_dom"/>
</dbReference>
<comment type="caution">
    <text evidence="8">The sequence shown here is derived from an EMBL/GenBank/DDBJ whole genome shotgun (WGS) entry which is preliminary data.</text>
</comment>
<feature type="transmembrane region" description="Helical" evidence="6">
    <location>
        <begin position="31"/>
        <end position="53"/>
    </location>
</feature>
<feature type="transmembrane region" description="Helical" evidence="6">
    <location>
        <begin position="229"/>
        <end position="249"/>
    </location>
</feature>
<gene>
    <name evidence="8" type="ORF">HNR10_004449</name>
</gene>
<comment type="subcellular location">
    <subcellularLocation>
        <location evidence="1">Cell membrane</location>
        <topology evidence="1">Multi-pass membrane protein</topology>
    </subcellularLocation>
</comment>
<protein>
    <submittedName>
        <fullName evidence="8">MFS family permease</fullName>
    </submittedName>
</protein>
<dbReference type="Pfam" id="PF07690">
    <property type="entry name" value="MFS_1"/>
    <property type="match status" value="1"/>
</dbReference>
<evidence type="ECO:0000313" key="9">
    <source>
        <dbReference type="Proteomes" id="UP000572051"/>
    </source>
</evidence>
<evidence type="ECO:0000256" key="5">
    <source>
        <dbReference type="ARBA" id="ARBA00023136"/>
    </source>
</evidence>
<dbReference type="Proteomes" id="UP000572051">
    <property type="component" value="Unassembled WGS sequence"/>
</dbReference>
<dbReference type="GO" id="GO:0005886">
    <property type="term" value="C:plasma membrane"/>
    <property type="evidence" value="ECO:0007669"/>
    <property type="project" value="UniProtKB-SubCell"/>
</dbReference>
<evidence type="ECO:0000313" key="8">
    <source>
        <dbReference type="EMBL" id="NYJ36568.1"/>
    </source>
</evidence>
<sequence>MTGAAVVVGEGVGGGGGVLAPLRHGAFRALAAGRILMFLGSGLASVALAFAVLDVTGSLAAVGLVVGARSVANIALLLLGGVIADRVSRSLVLRGGCAAAAASQVLLALALLSGFATLPLMMLLAVLNGAAGAVNLPAASALVPQTVPRPLLRPANAVVRVGTHGGMFVGMSAGGVLAGVAGSGWAIAASGALFAAAGLSFLALRIPATAPAGGGGDVLRDLREGWTEFTARSWVWIIVLAFMVVNASWSATTAVLGPAIADGSFGRTAWGLLMAVNSAGLLVGGVTAARWQPRRALLFGTGLVLLQTVPLFALAGPSPLPLLFAAMFLAGVAVEQFSVAWEVSVQENIPAEKLSRVYSYDALGSFVAMPVGQVAVAPLAASVGPGTAIVLLACLTLTAVLAALCAPSVRALRRR</sequence>
<dbReference type="PANTHER" id="PTHR23513">
    <property type="entry name" value="INTEGRAL MEMBRANE EFFLUX PROTEIN-RELATED"/>
    <property type="match status" value="1"/>
</dbReference>
<dbReference type="InterPro" id="IPR011701">
    <property type="entry name" value="MFS"/>
</dbReference>
<feature type="domain" description="Major facilitator superfamily (MFS) profile" evidence="7">
    <location>
        <begin position="26"/>
        <end position="410"/>
    </location>
</feature>
<dbReference type="GO" id="GO:0022857">
    <property type="term" value="F:transmembrane transporter activity"/>
    <property type="evidence" value="ECO:0007669"/>
    <property type="project" value="InterPro"/>
</dbReference>
<feature type="transmembrane region" description="Helical" evidence="6">
    <location>
        <begin position="59"/>
        <end position="79"/>
    </location>
</feature>
<evidence type="ECO:0000256" key="4">
    <source>
        <dbReference type="ARBA" id="ARBA00022989"/>
    </source>
</evidence>
<feature type="transmembrane region" description="Helical" evidence="6">
    <location>
        <begin position="387"/>
        <end position="409"/>
    </location>
</feature>
<dbReference type="AlphaFoldDB" id="A0A7Z0ESQ2"/>
<evidence type="ECO:0000256" key="1">
    <source>
        <dbReference type="ARBA" id="ARBA00004651"/>
    </source>
</evidence>
<dbReference type="PROSITE" id="PS50850">
    <property type="entry name" value="MFS"/>
    <property type="match status" value="1"/>
</dbReference>
<evidence type="ECO:0000256" key="6">
    <source>
        <dbReference type="SAM" id="Phobius"/>
    </source>
</evidence>
<dbReference type="Gene3D" id="1.20.1250.20">
    <property type="entry name" value="MFS general substrate transporter like domains"/>
    <property type="match status" value="1"/>
</dbReference>
<organism evidence="8 9">
    <name type="scientific">Nocardiopsis aegyptia</name>
    <dbReference type="NCBI Taxonomy" id="220378"/>
    <lineage>
        <taxon>Bacteria</taxon>
        <taxon>Bacillati</taxon>
        <taxon>Actinomycetota</taxon>
        <taxon>Actinomycetes</taxon>
        <taxon>Streptosporangiales</taxon>
        <taxon>Nocardiopsidaceae</taxon>
        <taxon>Nocardiopsis</taxon>
    </lineage>
</organism>
<dbReference type="InterPro" id="IPR036259">
    <property type="entry name" value="MFS_trans_sf"/>
</dbReference>
<proteinExistence type="predicted"/>
<feature type="transmembrane region" description="Helical" evidence="6">
    <location>
        <begin position="185"/>
        <end position="208"/>
    </location>
</feature>
<keyword evidence="5 6" id="KW-0472">Membrane</keyword>
<reference evidence="8 9" key="1">
    <citation type="submission" date="2020-07" db="EMBL/GenBank/DDBJ databases">
        <title>Sequencing the genomes of 1000 actinobacteria strains.</title>
        <authorList>
            <person name="Klenk H.-P."/>
        </authorList>
    </citation>
    <scope>NUCLEOTIDE SEQUENCE [LARGE SCALE GENOMIC DNA]</scope>
    <source>
        <strain evidence="8 9">DSM 44442</strain>
    </source>
</reference>
<keyword evidence="2" id="KW-1003">Cell membrane</keyword>
<dbReference type="CDD" id="cd06173">
    <property type="entry name" value="MFS_MefA_like"/>
    <property type="match status" value="1"/>
</dbReference>
<keyword evidence="4 6" id="KW-1133">Transmembrane helix</keyword>
<dbReference type="EMBL" id="JACCFS010000001">
    <property type="protein sequence ID" value="NYJ36568.1"/>
    <property type="molecule type" value="Genomic_DNA"/>
</dbReference>
<accession>A0A7Z0ESQ2</accession>